<accession>L2GWV1</accession>
<dbReference type="InterPro" id="IPR024969">
    <property type="entry name" value="EIF3F/CSN6-like_C"/>
</dbReference>
<dbReference type="GO" id="GO:0008237">
    <property type="term" value="F:metallopeptidase activity"/>
    <property type="evidence" value="ECO:0007669"/>
    <property type="project" value="InterPro"/>
</dbReference>
<organism evidence="2 3">
    <name type="scientific">Vavraia culicis (isolate floridensis)</name>
    <name type="common">Microsporidian parasite</name>
    <dbReference type="NCBI Taxonomy" id="948595"/>
    <lineage>
        <taxon>Eukaryota</taxon>
        <taxon>Fungi</taxon>
        <taxon>Fungi incertae sedis</taxon>
        <taxon>Microsporidia</taxon>
        <taxon>Pleistophoridae</taxon>
        <taxon>Vavraia</taxon>
    </lineage>
</organism>
<dbReference type="PROSITE" id="PS50249">
    <property type="entry name" value="MPN"/>
    <property type="match status" value="1"/>
</dbReference>
<proteinExistence type="predicted"/>
<dbReference type="Gene3D" id="3.40.140.10">
    <property type="entry name" value="Cytidine Deaminase, domain 2"/>
    <property type="match status" value="1"/>
</dbReference>
<dbReference type="SMART" id="SM00232">
    <property type="entry name" value="JAB_MPN"/>
    <property type="match status" value="1"/>
</dbReference>
<dbReference type="OMA" id="HAMSIKT"/>
<feature type="domain" description="MPN" evidence="1">
    <location>
        <begin position="29"/>
        <end position="169"/>
    </location>
</feature>
<reference evidence="3" key="1">
    <citation type="submission" date="2011-03" db="EMBL/GenBank/DDBJ databases">
        <title>The genome sequence of Vavraia culicis strain floridensis.</title>
        <authorList>
            <consortium name="The Broad Institute Genome Sequencing Platform"/>
            <person name="Cuomo C."/>
            <person name="Becnel J."/>
            <person name="Sanscrainte N."/>
            <person name="Young S.K."/>
            <person name="Zeng Q."/>
            <person name="Gargeya S."/>
            <person name="Fitzgerald M."/>
            <person name="Haas B."/>
            <person name="Abouelleil A."/>
            <person name="Alvarado L."/>
            <person name="Arachchi H.M."/>
            <person name="Berlin A."/>
            <person name="Chapman S.B."/>
            <person name="Gearin G."/>
            <person name="Goldberg J."/>
            <person name="Griggs A."/>
            <person name="Gujja S."/>
            <person name="Hansen M."/>
            <person name="Heiman D."/>
            <person name="Howarth C."/>
            <person name="Larimer J."/>
            <person name="Lui A."/>
            <person name="MacDonald P.J.P."/>
            <person name="McCowen C."/>
            <person name="Montmayeur A."/>
            <person name="Murphy C."/>
            <person name="Neiman D."/>
            <person name="Pearson M."/>
            <person name="Priest M."/>
            <person name="Roberts A."/>
            <person name="Saif S."/>
            <person name="Shea T."/>
            <person name="Sisk P."/>
            <person name="Stolte C."/>
            <person name="Sykes S."/>
            <person name="Wortman J."/>
            <person name="Nusbaum C."/>
            <person name="Birren B."/>
        </authorList>
    </citation>
    <scope>NUCLEOTIDE SEQUENCE [LARGE SCALE GENOMIC DNA]</scope>
    <source>
        <strain evidence="3">floridensis</strain>
    </source>
</reference>
<protein>
    <recommendedName>
        <fullName evidence="1">MPN domain-containing protein</fullName>
    </recommendedName>
</protein>
<evidence type="ECO:0000259" key="1">
    <source>
        <dbReference type="PROSITE" id="PS50249"/>
    </source>
</evidence>
<dbReference type="PANTHER" id="PTHR10540:SF7">
    <property type="entry name" value="26S PROTEASOME NON-ATPASE REGULATORY SUBUNIT 7"/>
    <property type="match status" value="1"/>
</dbReference>
<dbReference type="FunCoup" id="L2GWV1">
    <property type="interactions" value="174"/>
</dbReference>
<evidence type="ECO:0000313" key="3">
    <source>
        <dbReference type="Proteomes" id="UP000011081"/>
    </source>
</evidence>
<dbReference type="AlphaFoldDB" id="L2GWV1"/>
<dbReference type="InterPro" id="IPR000555">
    <property type="entry name" value="JAMM/MPN+_dom"/>
</dbReference>
<keyword evidence="3" id="KW-1185">Reference proteome</keyword>
<gene>
    <name evidence="2" type="ORF">VCUG_00893</name>
</gene>
<dbReference type="GeneID" id="19878776"/>
<dbReference type="Pfam" id="PF13012">
    <property type="entry name" value="MitMem_reg"/>
    <property type="match status" value="1"/>
</dbReference>
<dbReference type="Proteomes" id="UP000011081">
    <property type="component" value="Unassembled WGS sequence"/>
</dbReference>
<dbReference type="InParanoid" id="L2GWV1"/>
<dbReference type="VEuPathDB" id="MicrosporidiaDB:VCUG_00893"/>
<dbReference type="MEROPS" id="M67.973"/>
<dbReference type="RefSeq" id="XP_008073915.1">
    <property type="nucleotide sequence ID" value="XM_008075724.1"/>
</dbReference>
<name>L2GWV1_VAVCU</name>
<sequence length="288" mass="33077">MTRSTSDEDNANRCERQNENMGAMQKNKVIVHPLVLLSVVDHYHRVDGARVVGVILGYRQKVKNGDGNSEYHTEIHITNSFAVPFDEEYNSNWFIDTSYLENMFELFFKVNAKETILGWYHSGPDLFSNDLQITQSFSRYADDPYLVIVDVKSTTKGIPVRVYELENDNFRHVFANIEAEEAEEVGVEHLIRDIKDDSYSPHFESYKDIKDSLNVYSSNLQAIINELDNIINNNSPMNESLIFSFKECLSSVLSVNNSTKMNEMSNYVGSVAKSFILVNDLVRNRKEK</sequence>
<dbReference type="OrthoDB" id="10256771at2759"/>
<dbReference type="InterPro" id="IPR037518">
    <property type="entry name" value="MPN"/>
</dbReference>
<dbReference type="PANTHER" id="PTHR10540">
    <property type="entry name" value="EUKARYOTIC TRANSLATION INITIATION FACTOR 3 SUBUNIT F-RELATED"/>
    <property type="match status" value="1"/>
</dbReference>
<dbReference type="Pfam" id="PF01398">
    <property type="entry name" value="JAB"/>
    <property type="match status" value="1"/>
</dbReference>
<dbReference type="STRING" id="948595.L2GWV1"/>
<dbReference type="GO" id="GO:0043161">
    <property type="term" value="P:proteasome-mediated ubiquitin-dependent protein catabolic process"/>
    <property type="evidence" value="ECO:0007669"/>
    <property type="project" value="TreeGrafter"/>
</dbReference>
<dbReference type="EMBL" id="GL877415">
    <property type="protein sequence ID" value="ELA47570.1"/>
    <property type="molecule type" value="Genomic_DNA"/>
</dbReference>
<evidence type="ECO:0000313" key="2">
    <source>
        <dbReference type="EMBL" id="ELA47570.1"/>
    </source>
</evidence>
<dbReference type="GO" id="GO:0000502">
    <property type="term" value="C:proteasome complex"/>
    <property type="evidence" value="ECO:0007669"/>
    <property type="project" value="TreeGrafter"/>
</dbReference>
<dbReference type="HOGENOM" id="CLU_027018_3_0_1"/>